<feature type="compositionally biased region" description="Basic and acidic residues" evidence="1">
    <location>
        <begin position="344"/>
        <end position="362"/>
    </location>
</feature>
<feature type="region of interest" description="Disordered" evidence="1">
    <location>
        <begin position="79"/>
        <end position="113"/>
    </location>
</feature>
<evidence type="ECO:0000313" key="3">
    <source>
        <dbReference type="Proteomes" id="UP001159363"/>
    </source>
</evidence>
<sequence length="601" mass="67303">MQRGSVRFVFLRRRSGRAKVGNRPTCPGAGLDAASESYSPLCGAKVAKVGLPHYHTRPAPPTTPLSAAATVVRSLPHYRLAPTPRTPSEVSMEQRRNAKAEETGDLRENPSASGIVRSRFPHAEIRERLHRKSNSVRLAKQRREYARNLTYLRAQQIAYHKGERNWRALWRAPAYRAPYTQNYRMKMASQLVLGYEKSGQTDQTLVRVSCRQAELDPRGRNYNVLAEKQFNVGTPRLVVRSQRDRSTLYLVYDLIQEVSDTSYQIQLWATLTTSRGKHPPVYCGQPSPPPAQTCITLVNGGLPPRTRAGHALPSGLNCSMSFAPDDVHDGGHWWHTLVTKMMTERQEREQPREARRNDRASETKVMSYKTDAMAFKIMAKVQIQGHMTSSNMAAGVARAFGDIQGYIRAFTANSDSENVMAQPPYTLLRHEATEYVFKFATIMGGNPENPMITKLGDTVWHCNSDSIVNIQNAITPLDFHTIKEYLTLSEDCTHDHARMRDYCGATSSDVTGPPLMTSPCLYTKLSAEILHTVRPTVLCTSVSISGGVNTTSPVQVVPGKKKTREFNWDRSVLFRGRRGAALVRVCNRDAALCTRTENTQN</sequence>
<evidence type="ECO:0000313" key="2">
    <source>
        <dbReference type="EMBL" id="KAJ8898040.1"/>
    </source>
</evidence>
<evidence type="ECO:0000256" key="1">
    <source>
        <dbReference type="SAM" id="MobiDB-lite"/>
    </source>
</evidence>
<organism evidence="2 3">
    <name type="scientific">Dryococelus australis</name>
    <dbReference type="NCBI Taxonomy" id="614101"/>
    <lineage>
        <taxon>Eukaryota</taxon>
        <taxon>Metazoa</taxon>
        <taxon>Ecdysozoa</taxon>
        <taxon>Arthropoda</taxon>
        <taxon>Hexapoda</taxon>
        <taxon>Insecta</taxon>
        <taxon>Pterygota</taxon>
        <taxon>Neoptera</taxon>
        <taxon>Polyneoptera</taxon>
        <taxon>Phasmatodea</taxon>
        <taxon>Verophasmatodea</taxon>
        <taxon>Anareolatae</taxon>
        <taxon>Phasmatidae</taxon>
        <taxon>Eurycanthinae</taxon>
        <taxon>Dryococelus</taxon>
    </lineage>
</organism>
<proteinExistence type="predicted"/>
<dbReference type="Proteomes" id="UP001159363">
    <property type="component" value="Chromosome 1"/>
</dbReference>
<reference evidence="2 3" key="1">
    <citation type="submission" date="2023-02" db="EMBL/GenBank/DDBJ databases">
        <title>LHISI_Scaffold_Assembly.</title>
        <authorList>
            <person name="Stuart O.P."/>
            <person name="Cleave R."/>
            <person name="Magrath M.J.L."/>
            <person name="Mikheyev A.S."/>
        </authorList>
    </citation>
    <scope>NUCLEOTIDE SEQUENCE [LARGE SCALE GENOMIC DNA]</scope>
    <source>
        <strain evidence="2">Daus_M_001</strain>
        <tissue evidence="2">Leg muscle</tissue>
    </source>
</reference>
<dbReference type="EMBL" id="JARBHB010000001">
    <property type="protein sequence ID" value="KAJ8898040.1"/>
    <property type="molecule type" value="Genomic_DNA"/>
</dbReference>
<keyword evidence="3" id="KW-1185">Reference proteome</keyword>
<name>A0ABQ9IMV4_9NEOP</name>
<feature type="compositionally biased region" description="Basic and acidic residues" evidence="1">
    <location>
        <begin position="92"/>
        <end position="108"/>
    </location>
</feature>
<feature type="region of interest" description="Disordered" evidence="1">
    <location>
        <begin position="344"/>
        <end position="363"/>
    </location>
</feature>
<comment type="caution">
    <text evidence="2">The sequence shown here is derived from an EMBL/GenBank/DDBJ whole genome shotgun (WGS) entry which is preliminary data.</text>
</comment>
<protein>
    <submittedName>
        <fullName evidence="2">Uncharacterized protein</fullName>
    </submittedName>
</protein>
<accession>A0ABQ9IMV4</accession>
<gene>
    <name evidence="2" type="ORF">PR048_003400</name>
</gene>